<proteinExistence type="predicted"/>
<feature type="compositionally biased region" description="Basic residues" evidence="1">
    <location>
        <begin position="54"/>
        <end position="69"/>
    </location>
</feature>
<protein>
    <recommendedName>
        <fullName evidence="4">Calmodulin-binding domain-containing protein</fullName>
    </recommendedName>
</protein>
<dbReference type="GeneID" id="110799821"/>
<reference evidence="2" key="1">
    <citation type="journal article" date="2021" name="Nat. Commun.">
        <title>Genomic analyses provide insights into spinach domestication and the genetic basis of agronomic traits.</title>
        <authorList>
            <person name="Cai X."/>
            <person name="Sun X."/>
            <person name="Xu C."/>
            <person name="Sun H."/>
            <person name="Wang X."/>
            <person name="Ge C."/>
            <person name="Zhang Z."/>
            <person name="Wang Q."/>
            <person name="Fei Z."/>
            <person name="Jiao C."/>
            <person name="Wang Q."/>
        </authorList>
    </citation>
    <scope>NUCLEOTIDE SEQUENCE [LARGE SCALE GENOMIC DNA]</scope>
    <source>
        <strain evidence="2">cv. Varoflay</strain>
    </source>
</reference>
<keyword evidence="2" id="KW-1185">Reference proteome</keyword>
<name>A0ABM3R3P2_SPIOL</name>
<gene>
    <name evidence="3" type="primary">LOC110799821</name>
</gene>
<feature type="compositionally biased region" description="Acidic residues" evidence="1">
    <location>
        <begin position="23"/>
        <end position="43"/>
    </location>
</feature>
<dbReference type="Proteomes" id="UP000813463">
    <property type="component" value="Chromosome 1"/>
</dbReference>
<feature type="compositionally biased region" description="Basic and acidic residues" evidence="1">
    <location>
        <begin position="90"/>
        <end position="108"/>
    </location>
</feature>
<evidence type="ECO:0000313" key="3">
    <source>
        <dbReference type="RefSeq" id="XP_056690225.1"/>
    </source>
</evidence>
<sequence length="199" mass="22383">MLTLLNLKVVQGKVIKAGKEEKKDEEDQEGPEVKEEEEEEELEHLEVTLSRVPQGKRKSVGSQGKRKSMRVAMQENKKRGPVFIEINEEGEVKEMPIEEDDVPIKQEELPEAAVPRTRTPRSSKKSKARREGRDHRISSMQAHIGELVDSVKTLQTNLQHYSDQANATRATILTKINNLESFEETVVEETAGSGSPSQA</sequence>
<accession>A0ABM3R3P2</accession>
<dbReference type="RefSeq" id="XP_056690225.1">
    <property type="nucleotide sequence ID" value="XM_056834247.1"/>
</dbReference>
<reference evidence="3" key="2">
    <citation type="submission" date="2025-08" db="UniProtKB">
        <authorList>
            <consortium name="RefSeq"/>
        </authorList>
    </citation>
    <scope>IDENTIFICATION</scope>
    <source>
        <tissue evidence="3">Leaf</tissue>
    </source>
</reference>
<feature type="region of interest" description="Disordered" evidence="1">
    <location>
        <begin position="16"/>
        <end position="139"/>
    </location>
</feature>
<feature type="compositionally biased region" description="Basic residues" evidence="1">
    <location>
        <begin position="118"/>
        <end position="128"/>
    </location>
</feature>
<organism evidence="2 3">
    <name type="scientific">Spinacia oleracea</name>
    <name type="common">Spinach</name>
    <dbReference type="NCBI Taxonomy" id="3562"/>
    <lineage>
        <taxon>Eukaryota</taxon>
        <taxon>Viridiplantae</taxon>
        <taxon>Streptophyta</taxon>
        <taxon>Embryophyta</taxon>
        <taxon>Tracheophyta</taxon>
        <taxon>Spermatophyta</taxon>
        <taxon>Magnoliopsida</taxon>
        <taxon>eudicotyledons</taxon>
        <taxon>Gunneridae</taxon>
        <taxon>Pentapetalae</taxon>
        <taxon>Caryophyllales</taxon>
        <taxon>Chenopodiaceae</taxon>
        <taxon>Chenopodioideae</taxon>
        <taxon>Anserineae</taxon>
        <taxon>Spinacia</taxon>
    </lineage>
</organism>
<evidence type="ECO:0008006" key="4">
    <source>
        <dbReference type="Google" id="ProtNLM"/>
    </source>
</evidence>
<evidence type="ECO:0000313" key="2">
    <source>
        <dbReference type="Proteomes" id="UP000813463"/>
    </source>
</evidence>
<evidence type="ECO:0000256" key="1">
    <source>
        <dbReference type="SAM" id="MobiDB-lite"/>
    </source>
</evidence>